<evidence type="ECO:0000256" key="3">
    <source>
        <dbReference type="ARBA" id="ARBA00001968"/>
    </source>
</evidence>
<dbReference type="GO" id="GO:0008254">
    <property type="term" value="F:3'-nucleotidase activity"/>
    <property type="evidence" value="ECO:0007669"/>
    <property type="project" value="UniProtKB-EC"/>
</dbReference>
<comment type="caution">
    <text evidence="14">The sequence shown here is derived from an EMBL/GenBank/DDBJ whole genome shotgun (WGS) entry which is preliminary data.</text>
</comment>
<dbReference type="CDD" id="cd07410">
    <property type="entry name" value="MPP_CpdB_N"/>
    <property type="match status" value="1"/>
</dbReference>
<dbReference type="EC" id="3.1.3.6" evidence="14"/>
<dbReference type="PRINTS" id="PR01607">
    <property type="entry name" value="APYRASEFAMLY"/>
</dbReference>
<keyword evidence="6" id="KW-0479">Metal-binding</keyword>
<evidence type="ECO:0000256" key="1">
    <source>
        <dbReference type="ARBA" id="ARBA00000527"/>
    </source>
</evidence>
<comment type="catalytic activity">
    <reaction evidence="1">
        <text>a ribonucleoside 3'-phosphate + H2O = a ribonucleoside + phosphate</text>
        <dbReference type="Rhea" id="RHEA:10144"/>
        <dbReference type="ChEBI" id="CHEBI:13197"/>
        <dbReference type="ChEBI" id="CHEBI:15377"/>
        <dbReference type="ChEBI" id="CHEBI:18254"/>
        <dbReference type="ChEBI" id="CHEBI:43474"/>
        <dbReference type="EC" id="3.1.3.6"/>
    </reaction>
</comment>
<dbReference type="PROSITE" id="PS00786">
    <property type="entry name" value="5_NUCLEOTIDASE_2"/>
    <property type="match status" value="1"/>
</dbReference>
<feature type="chain" id="PRO_5044989504" evidence="11">
    <location>
        <begin position="30"/>
        <end position="651"/>
    </location>
</feature>
<dbReference type="InterPro" id="IPR041827">
    <property type="entry name" value="CpdB_N"/>
</dbReference>
<evidence type="ECO:0000256" key="8">
    <source>
        <dbReference type="ARBA" id="ARBA00022741"/>
    </source>
</evidence>
<evidence type="ECO:0000313" key="14">
    <source>
        <dbReference type="EMBL" id="MDR6292058.1"/>
    </source>
</evidence>
<evidence type="ECO:0000256" key="9">
    <source>
        <dbReference type="ARBA" id="ARBA00022801"/>
    </source>
</evidence>
<organism evidence="14 15">
    <name type="scientific">Inquilinus ginsengisoli</name>
    <dbReference type="NCBI Taxonomy" id="363840"/>
    <lineage>
        <taxon>Bacteria</taxon>
        <taxon>Pseudomonadati</taxon>
        <taxon>Pseudomonadota</taxon>
        <taxon>Alphaproteobacteria</taxon>
        <taxon>Rhodospirillales</taxon>
        <taxon>Rhodospirillaceae</taxon>
        <taxon>Inquilinus</taxon>
    </lineage>
</organism>
<keyword evidence="9 11" id="KW-0378">Hydrolase</keyword>
<dbReference type="PANTHER" id="PTHR11575:SF6">
    <property type="entry name" value="2',3'-CYCLIC-NUCLEOTIDE 2'-PHOSPHODIESTERASE_3'-NUCLEOTIDASE"/>
    <property type="match status" value="1"/>
</dbReference>
<dbReference type="SUPFAM" id="SSF56300">
    <property type="entry name" value="Metallo-dependent phosphatases"/>
    <property type="match status" value="1"/>
</dbReference>
<evidence type="ECO:0000256" key="11">
    <source>
        <dbReference type="RuleBase" id="RU362119"/>
    </source>
</evidence>
<dbReference type="Proteomes" id="UP001262410">
    <property type="component" value="Unassembled WGS sequence"/>
</dbReference>
<evidence type="ECO:0000256" key="7">
    <source>
        <dbReference type="ARBA" id="ARBA00022729"/>
    </source>
</evidence>
<dbReference type="PROSITE" id="PS51318">
    <property type="entry name" value="TAT"/>
    <property type="match status" value="1"/>
</dbReference>
<keyword evidence="10" id="KW-0511">Multifunctional enzyme</keyword>
<comment type="catalytic activity">
    <reaction evidence="2">
        <text>a nucleoside 2',3'-cyclic phosphate + H2O = a nucleoside 3'-phosphate + H(+)</text>
        <dbReference type="Rhea" id="RHEA:19621"/>
        <dbReference type="ChEBI" id="CHEBI:15377"/>
        <dbReference type="ChEBI" id="CHEBI:15378"/>
        <dbReference type="ChEBI" id="CHEBI:66949"/>
        <dbReference type="ChEBI" id="CHEBI:66954"/>
        <dbReference type="EC" id="3.1.4.16"/>
    </reaction>
</comment>
<dbReference type="Gene3D" id="3.90.780.10">
    <property type="entry name" value="5'-Nucleotidase, C-terminal domain"/>
    <property type="match status" value="1"/>
</dbReference>
<evidence type="ECO:0000256" key="10">
    <source>
        <dbReference type="ARBA" id="ARBA00023268"/>
    </source>
</evidence>
<evidence type="ECO:0000313" key="15">
    <source>
        <dbReference type="Proteomes" id="UP001262410"/>
    </source>
</evidence>
<dbReference type="Pfam" id="PF00149">
    <property type="entry name" value="Metallophos"/>
    <property type="match status" value="1"/>
</dbReference>
<comment type="similarity">
    <text evidence="5 11">Belongs to the 5'-nucleotidase family.</text>
</comment>
<dbReference type="InterPro" id="IPR008334">
    <property type="entry name" value="5'-Nucleotdase_C"/>
</dbReference>
<feature type="domain" description="Calcineurin-like phosphoesterase" evidence="12">
    <location>
        <begin position="37"/>
        <end position="273"/>
    </location>
</feature>
<protein>
    <submittedName>
        <fullName evidence="14">2',3'-cyclic-nucleotide 2'-phosphodiesterase/3'-nucleotidase</fullName>
        <ecNumber evidence="14">3.1.3.6</ecNumber>
        <ecNumber evidence="14">3.1.4.16</ecNumber>
    </submittedName>
</protein>
<dbReference type="InterPro" id="IPR029052">
    <property type="entry name" value="Metallo-depent_PP-like"/>
</dbReference>
<evidence type="ECO:0000259" key="13">
    <source>
        <dbReference type="Pfam" id="PF02872"/>
    </source>
</evidence>
<keyword evidence="7 11" id="KW-0732">Signal</keyword>
<comment type="cofactor">
    <cofactor evidence="3">
        <name>a divalent metal cation</name>
        <dbReference type="ChEBI" id="CHEBI:60240"/>
    </cofactor>
</comment>
<evidence type="ECO:0000256" key="4">
    <source>
        <dbReference type="ARBA" id="ARBA00004196"/>
    </source>
</evidence>
<dbReference type="EMBL" id="JAVDPW010000008">
    <property type="protein sequence ID" value="MDR6292058.1"/>
    <property type="molecule type" value="Genomic_DNA"/>
</dbReference>
<sequence length="651" mass="69469">MTDRLSRRTTLKAGVAVAAAGLVPAPLRAATTPKIKLRILETTDLHVAVFPYDYYRDKGDDTMGLARTAAVLAAARAEATNALLFDNGDVIQGNPMGDYMAYQRGLDGGAVHPIVKAMNLLSYDCGTMGNHEFNYGLDYLGKAMMQGANFPLVCANLLKPDGSTYLPPYKVLERTLRDEAGGPQPVRIGVIGFVPPQIMQWDQGHLAGHVTTTDIVDAARKFVPQLRKEGAEIVVALCHSGIAGGTRAGGEENAALFLAEVPGIDVILTGHQHLVFPGPDFAGIDGVDAERGTLHGIPAVMAGFWGSHLGVIDLDLEHDGTAWKVAGFKSEARPIYDRKDRKVTPRVDSRPDILAAAQPEHDATLAYVRQPVGEITAPITSFFSLVADDPSVQIVSRAQLWYIGPLLAGTAAAGLPLLSAAAPFKAGGRGGPDYYTSVPAGPIAIKNVADLYLYPNTVRAVRISGAIVREWLERSAGIFNRIDPAKTEEQPLIDTSFPSYNFDVIDGVTYRIDLSQASRYDGDGKLVAPDAHRITDLQFQGKPIDEKQEFVVATNNYRAGGGGSFPGLDGKNIVITAPDTNRDVLVRYIHEQGRINPTADGNWSFAPLPKTVVVTFPSAPAAAQAVPAGLTIEPAGDAGDGFAKYRLVFGG</sequence>
<evidence type="ECO:0000256" key="2">
    <source>
        <dbReference type="ARBA" id="ARBA00001730"/>
    </source>
</evidence>
<feature type="domain" description="5'-Nucleotidase C-terminal" evidence="13">
    <location>
        <begin position="372"/>
        <end position="568"/>
    </location>
</feature>
<name>A0ABU1JUS7_9PROT</name>
<keyword evidence="15" id="KW-1185">Reference proteome</keyword>
<dbReference type="RefSeq" id="WP_309797816.1">
    <property type="nucleotide sequence ID" value="NZ_JAVDPW010000008.1"/>
</dbReference>
<evidence type="ECO:0000259" key="12">
    <source>
        <dbReference type="Pfam" id="PF00149"/>
    </source>
</evidence>
<dbReference type="NCBIfam" id="NF006938">
    <property type="entry name" value="PRK09420.1"/>
    <property type="match status" value="1"/>
</dbReference>
<proteinExistence type="inferred from homology"/>
<dbReference type="InterPro" id="IPR036907">
    <property type="entry name" value="5'-Nucleotdase_C_sf"/>
</dbReference>
<reference evidence="14 15" key="1">
    <citation type="submission" date="2023-07" db="EMBL/GenBank/DDBJ databases">
        <title>Sorghum-associated microbial communities from plants grown in Nebraska, USA.</title>
        <authorList>
            <person name="Schachtman D."/>
        </authorList>
    </citation>
    <scope>NUCLEOTIDE SEQUENCE [LARGE SCALE GENOMIC DNA]</scope>
    <source>
        <strain evidence="14 15">584</strain>
    </source>
</reference>
<dbReference type="GO" id="GO:0008663">
    <property type="term" value="F:2',3'-cyclic-nucleotide 2'-phosphodiesterase activity"/>
    <property type="evidence" value="ECO:0007669"/>
    <property type="project" value="UniProtKB-EC"/>
</dbReference>
<dbReference type="InterPro" id="IPR006146">
    <property type="entry name" value="5'-Nucleotdase_CS"/>
</dbReference>
<dbReference type="SUPFAM" id="SSF55816">
    <property type="entry name" value="5'-nucleotidase (syn. UDP-sugar hydrolase), C-terminal domain"/>
    <property type="match status" value="1"/>
</dbReference>
<comment type="subcellular location">
    <subcellularLocation>
        <location evidence="4">Cell envelope</location>
    </subcellularLocation>
</comment>
<dbReference type="InterPro" id="IPR004843">
    <property type="entry name" value="Calcineurin-like_PHP"/>
</dbReference>
<dbReference type="InterPro" id="IPR006311">
    <property type="entry name" value="TAT_signal"/>
</dbReference>
<gene>
    <name evidence="14" type="ORF">E9232_004596</name>
</gene>
<evidence type="ECO:0000256" key="5">
    <source>
        <dbReference type="ARBA" id="ARBA00006654"/>
    </source>
</evidence>
<feature type="signal peptide" evidence="11">
    <location>
        <begin position="1"/>
        <end position="29"/>
    </location>
</feature>
<dbReference type="Pfam" id="PF02872">
    <property type="entry name" value="5_nucleotid_C"/>
    <property type="match status" value="1"/>
</dbReference>
<dbReference type="InterPro" id="IPR006179">
    <property type="entry name" value="5_nucleotidase/apyrase"/>
</dbReference>
<accession>A0ABU1JUS7</accession>
<keyword evidence="8 11" id="KW-0547">Nucleotide-binding</keyword>
<dbReference type="PANTHER" id="PTHR11575">
    <property type="entry name" value="5'-NUCLEOTIDASE-RELATED"/>
    <property type="match status" value="1"/>
</dbReference>
<dbReference type="EC" id="3.1.4.16" evidence="14"/>
<dbReference type="Gene3D" id="3.60.21.10">
    <property type="match status" value="1"/>
</dbReference>
<evidence type="ECO:0000256" key="6">
    <source>
        <dbReference type="ARBA" id="ARBA00022723"/>
    </source>
</evidence>